<gene>
    <name evidence="1" type="ORF">ODALV1_LOCUS16333</name>
</gene>
<evidence type="ECO:0000313" key="1">
    <source>
        <dbReference type="EMBL" id="CAL8114144.1"/>
    </source>
</evidence>
<organism evidence="1 2">
    <name type="scientific">Orchesella dallaii</name>
    <dbReference type="NCBI Taxonomy" id="48710"/>
    <lineage>
        <taxon>Eukaryota</taxon>
        <taxon>Metazoa</taxon>
        <taxon>Ecdysozoa</taxon>
        <taxon>Arthropoda</taxon>
        <taxon>Hexapoda</taxon>
        <taxon>Collembola</taxon>
        <taxon>Entomobryomorpha</taxon>
        <taxon>Entomobryoidea</taxon>
        <taxon>Orchesellidae</taxon>
        <taxon>Orchesellinae</taxon>
        <taxon>Orchesella</taxon>
    </lineage>
</organism>
<dbReference type="EMBL" id="CAXLJM020000049">
    <property type="protein sequence ID" value="CAL8114144.1"/>
    <property type="molecule type" value="Genomic_DNA"/>
</dbReference>
<reference evidence="1 2" key="1">
    <citation type="submission" date="2024-08" db="EMBL/GenBank/DDBJ databases">
        <authorList>
            <person name="Cucini C."/>
            <person name="Frati F."/>
        </authorList>
    </citation>
    <scope>NUCLEOTIDE SEQUENCE [LARGE SCALE GENOMIC DNA]</scope>
</reference>
<name>A0ABP1QX65_9HEXA</name>
<comment type="caution">
    <text evidence="1">The sequence shown here is derived from an EMBL/GenBank/DDBJ whole genome shotgun (WGS) entry which is preliminary data.</text>
</comment>
<dbReference type="Proteomes" id="UP001642540">
    <property type="component" value="Unassembled WGS sequence"/>
</dbReference>
<protein>
    <submittedName>
        <fullName evidence="1">Uncharacterized protein</fullName>
    </submittedName>
</protein>
<evidence type="ECO:0000313" key="2">
    <source>
        <dbReference type="Proteomes" id="UP001642540"/>
    </source>
</evidence>
<keyword evidence="2" id="KW-1185">Reference proteome</keyword>
<accession>A0ABP1QX65</accession>
<sequence length="108" mass="12425">MPITYFCEGTPNMYPNGDVITPKNKMYKRDSPKNVDRYGANETGRFQILAKSYGIATCNPINTGCTYCALDSTFILNCTITRRQIRTLHSQNRKFILKEFLCKLERSN</sequence>
<proteinExistence type="predicted"/>